<dbReference type="InterPro" id="IPR011701">
    <property type="entry name" value="MFS"/>
</dbReference>
<dbReference type="Proteomes" id="UP000706163">
    <property type="component" value="Unassembled WGS sequence"/>
</dbReference>
<evidence type="ECO:0000256" key="1">
    <source>
        <dbReference type="ARBA" id="ARBA00004651"/>
    </source>
</evidence>
<feature type="transmembrane region" description="Helical" evidence="6">
    <location>
        <begin position="364"/>
        <end position="384"/>
    </location>
</feature>
<dbReference type="GO" id="GO:0022857">
    <property type="term" value="F:transmembrane transporter activity"/>
    <property type="evidence" value="ECO:0007669"/>
    <property type="project" value="InterPro"/>
</dbReference>
<dbReference type="AlphaFoldDB" id="A0A921H233"/>
<keyword evidence="4 6" id="KW-1133">Transmembrane helix</keyword>
<feature type="transmembrane region" description="Helical" evidence="6">
    <location>
        <begin position="78"/>
        <end position="101"/>
    </location>
</feature>
<dbReference type="CDD" id="cd17489">
    <property type="entry name" value="MFS_YfcJ_like"/>
    <property type="match status" value="1"/>
</dbReference>
<evidence type="ECO:0000313" key="8">
    <source>
        <dbReference type="EMBL" id="HJF68807.1"/>
    </source>
</evidence>
<feature type="transmembrane region" description="Helical" evidence="6">
    <location>
        <begin position="164"/>
        <end position="184"/>
    </location>
</feature>
<gene>
    <name evidence="8" type="ORF">K8V85_10885</name>
</gene>
<sequence length="393" mass="43152">MNTKERIWTKDYTLMLTINFILMSIFYLLIVTMASFATDSFNVSPSIAGLVSGIYIIGTVGGRLLTGNIINKVGSKKVLIIGLIAFVLTTLLYFVSLNIGILLLSRFVNGFAVGIAANAVGTIVAQITPNSRKSEGIGYFSMSLSVATAIGPFLGLVLNQNFSYQVIFALCFILALVSLIIAFVSSIKNKKFEETSSNSKSKWSISNFIDIKTLPIGILILLFALGYSSLISFLSFFAEERNIVSYASMFFIVYSVVVLLTRPITGKLMDQKGANIIVYPCIILYFIGMILLGFSTLGFMLLIAAIIIGLGYGNLFSAHQTIAVKVAEPQNVGLATSTFFIFFDLGLGFGPYFLGLIVPHLGYAGLYITLGIIMILLIIPYYFFYGRYDRQYR</sequence>
<feature type="transmembrane region" description="Helical" evidence="6">
    <location>
        <begin position="298"/>
        <end position="318"/>
    </location>
</feature>
<dbReference type="SUPFAM" id="SSF103473">
    <property type="entry name" value="MFS general substrate transporter"/>
    <property type="match status" value="1"/>
</dbReference>
<dbReference type="PROSITE" id="PS50850">
    <property type="entry name" value="MFS"/>
    <property type="match status" value="1"/>
</dbReference>
<reference evidence="8" key="2">
    <citation type="submission" date="2021-09" db="EMBL/GenBank/DDBJ databases">
        <authorList>
            <person name="Gilroy R."/>
        </authorList>
    </citation>
    <scope>NUCLEOTIDE SEQUENCE</scope>
    <source>
        <strain evidence="8">CHK149-3286</strain>
    </source>
</reference>
<dbReference type="PANTHER" id="PTHR23531:SF1">
    <property type="entry name" value="QUINOLENE RESISTANCE PROTEIN NORA"/>
    <property type="match status" value="1"/>
</dbReference>
<dbReference type="Pfam" id="PF07690">
    <property type="entry name" value="MFS_1"/>
    <property type="match status" value="1"/>
</dbReference>
<comment type="subcellular location">
    <subcellularLocation>
        <location evidence="1">Cell membrane</location>
        <topology evidence="1">Multi-pass membrane protein</topology>
    </subcellularLocation>
</comment>
<dbReference type="InterPro" id="IPR020846">
    <property type="entry name" value="MFS_dom"/>
</dbReference>
<feature type="transmembrane region" description="Helical" evidence="6">
    <location>
        <begin position="243"/>
        <end position="261"/>
    </location>
</feature>
<feature type="transmembrane region" description="Helical" evidence="6">
    <location>
        <begin position="43"/>
        <end position="66"/>
    </location>
</feature>
<keyword evidence="5 6" id="KW-0472">Membrane</keyword>
<dbReference type="InterPro" id="IPR036259">
    <property type="entry name" value="MFS_trans_sf"/>
</dbReference>
<evidence type="ECO:0000256" key="2">
    <source>
        <dbReference type="ARBA" id="ARBA00022448"/>
    </source>
</evidence>
<dbReference type="PANTHER" id="PTHR23531">
    <property type="entry name" value="QUINOLENE RESISTANCE PROTEIN NORA"/>
    <property type="match status" value="1"/>
</dbReference>
<dbReference type="Gene3D" id="1.20.1250.20">
    <property type="entry name" value="MFS general substrate transporter like domains"/>
    <property type="match status" value="2"/>
</dbReference>
<dbReference type="PROSITE" id="PS00217">
    <property type="entry name" value="SUGAR_TRANSPORT_2"/>
    <property type="match status" value="1"/>
</dbReference>
<keyword evidence="2" id="KW-0813">Transport</keyword>
<evidence type="ECO:0000256" key="3">
    <source>
        <dbReference type="ARBA" id="ARBA00022692"/>
    </source>
</evidence>
<dbReference type="GO" id="GO:0005886">
    <property type="term" value="C:plasma membrane"/>
    <property type="evidence" value="ECO:0007669"/>
    <property type="project" value="UniProtKB-SubCell"/>
</dbReference>
<evidence type="ECO:0000256" key="4">
    <source>
        <dbReference type="ARBA" id="ARBA00022989"/>
    </source>
</evidence>
<feature type="transmembrane region" description="Helical" evidence="6">
    <location>
        <begin position="216"/>
        <end position="237"/>
    </location>
</feature>
<comment type="caution">
    <text evidence="8">The sequence shown here is derived from an EMBL/GenBank/DDBJ whole genome shotgun (WGS) entry which is preliminary data.</text>
</comment>
<organism evidence="8 9">
    <name type="scientific">Staphylococcus kloosii</name>
    <dbReference type="NCBI Taxonomy" id="29384"/>
    <lineage>
        <taxon>Bacteria</taxon>
        <taxon>Bacillati</taxon>
        <taxon>Bacillota</taxon>
        <taxon>Bacilli</taxon>
        <taxon>Bacillales</taxon>
        <taxon>Staphylococcaceae</taxon>
        <taxon>Staphylococcus</taxon>
    </lineage>
</organism>
<feature type="domain" description="Major facilitator superfamily (MFS) profile" evidence="7">
    <location>
        <begin position="12"/>
        <end position="389"/>
    </location>
</feature>
<dbReference type="InterPro" id="IPR005829">
    <property type="entry name" value="Sugar_transporter_CS"/>
</dbReference>
<proteinExistence type="predicted"/>
<evidence type="ECO:0000313" key="9">
    <source>
        <dbReference type="Proteomes" id="UP000706163"/>
    </source>
</evidence>
<accession>A0A921H233</accession>
<feature type="transmembrane region" description="Helical" evidence="6">
    <location>
        <begin position="107"/>
        <end position="125"/>
    </location>
</feature>
<evidence type="ECO:0000256" key="6">
    <source>
        <dbReference type="SAM" id="Phobius"/>
    </source>
</evidence>
<evidence type="ECO:0000259" key="7">
    <source>
        <dbReference type="PROSITE" id="PS50850"/>
    </source>
</evidence>
<dbReference type="EMBL" id="DYVT01000125">
    <property type="protein sequence ID" value="HJF68807.1"/>
    <property type="molecule type" value="Genomic_DNA"/>
</dbReference>
<feature type="transmembrane region" description="Helical" evidence="6">
    <location>
        <begin position="339"/>
        <end position="358"/>
    </location>
</feature>
<keyword evidence="3 6" id="KW-0812">Transmembrane</keyword>
<dbReference type="InterPro" id="IPR052714">
    <property type="entry name" value="MFS_Exporter"/>
</dbReference>
<feature type="transmembrane region" description="Helical" evidence="6">
    <location>
        <begin position="273"/>
        <end position="292"/>
    </location>
</feature>
<protein>
    <submittedName>
        <fullName evidence="8">MFS transporter</fullName>
    </submittedName>
</protein>
<evidence type="ECO:0000256" key="5">
    <source>
        <dbReference type="ARBA" id="ARBA00023136"/>
    </source>
</evidence>
<feature type="transmembrane region" description="Helical" evidence="6">
    <location>
        <begin position="12"/>
        <end position="37"/>
    </location>
</feature>
<name>A0A921H233_9STAP</name>
<feature type="transmembrane region" description="Helical" evidence="6">
    <location>
        <begin position="137"/>
        <end position="158"/>
    </location>
</feature>
<reference evidence="8" key="1">
    <citation type="journal article" date="2021" name="PeerJ">
        <title>Extensive microbial diversity within the chicken gut microbiome revealed by metagenomics and culture.</title>
        <authorList>
            <person name="Gilroy R."/>
            <person name="Ravi A."/>
            <person name="Getino M."/>
            <person name="Pursley I."/>
            <person name="Horton D.L."/>
            <person name="Alikhan N.F."/>
            <person name="Baker D."/>
            <person name="Gharbi K."/>
            <person name="Hall N."/>
            <person name="Watson M."/>
            <person name="Adriaenssens E.M."/>
            <person name="Foster-Nyarko E."/>
            <person name="Jarju S."/>
            <person name="Secka A."/>
            <person name="Antonio M."/>
            <person name="Oren A."/>
            <person name="Chaudhuri R.R."/>
            <person name="La Ragione R."/>
            <person name="Hildebrand F."/>
            <person name="Pallen M.J."/>
        </authorList>
    </citation>
    <scope>NUCLEOTIDE SEQUENCE</scope>
    <source>
        <strain evidence="8">CHK149-3286</strain>
    </source>
</reference>
<dbReference type="RefSeq" id="WP_278676105.1">
    <property type="nucleotide sequence ID" value="NZ_DYVT01000125.1"/>
</dbReference>